<organism evidence="1">
    <name type="scientific">bioreactor metagenome</name>
    <dbReference type="NCBI Taxonomy" id="1076179"/>
    <lineage>
        <taxon>unclassified sequences</taxon>
        <taxon>metagenomes</taxon>
        <taxon>ecological metagenomes</taxon>
    </lineage>
</organism>
<dbReference type="AlphaFoldDB" id="A0A644Y6A7"/>
<comment type="caution">
    <text evidence="1">The sequence shown here is derived from an EMBL/GenBank/DDBJ whole genome shotgun (WGS) entry which is preliminary data.</text>
</comment>
<proteinExistence type="predicted"/>
<sequence>MLNTIASVKRVMGLIPVFAALIRSFITRVGQEHGGNFVRHLNKAIGGIIRVVVPKIDRCHLIFPPFRFWMLEAETKVVGSGSRRS</sequence>
<gene>
    <name evidence="1" type="ORF">SDC9_68159</name>
</gene>
<evidence type="ECO:0000313" key="1">
    <source>
        <dbReference type="EMBL" id="MPM21714.1"/>
    </source>
</evidence>
<protein>
    <submittedName>
        <fullName evidence="1">Uncharacterized protein</fullName>
    </submittedName>
</protein>
<dbReference type="EMBL" id="VSSQ01003650">
    <property type="protein sequence ID" value="MPM21714.1"/>
    <property type="molecule type" value="Genomic_DNA"/>
</dbReference>
<accession>A0A644Y6A7</accession>
<name>A0A644Y6A7_9ZZZZ</name>
<reference evidence="1" key="1">
    <citation type="submission" date="2019-08" db="EMBL/GenBank/DDBJ databases">
        <authorList>
            <person name="Kucharzyk K."/>
            <person name="Murdoch R.W."/>
            <person name="Higgins S."/>
            <person name="Loffler F."/>
        </authorList>
    </citation>
    <scope>NUCLEOTIDE SEQUENCE</scope>
</reference>